<comment type="catalytic activity">
    <reaction evidence="8">
        <text>guanine + H2O + H(+) = xanthine + NH4(+)</text>
        <dbReference type="Rhea" id="RHEA:14665"/>
        <dbReference type="ChEBI" id="CHEBI:15377"/>
        <dbReference type="ChEBI" id="CHEBI:15378"/>
        <dbReference type="ChEBI" id="CHEBI:16235"/>
        <dbReference type="ChEBI" id="CHEBI:17712"/>
        <dbReference type="ChEBI" id="CHEBI:28938"/>
        <dbReference type="EC" id="3.5.4.3"/>
    </reaction>
</comment>
<evidence type="ECO:0000313" key="14">
    <source>
        <dbReference type="Proteomes" id="UP000008066"/>
    </source>
</evidence>
<comment type="cofactor">
    <cofactor evidence="1">
        <name>Zn(2+)</name>
        <dbReference type="ChEBI" id="CHEBI:29105"/>
    </cofactor>
</comment>
<dbReference type="HOGENOM" id="CLU_012358_0_0_1"/>
<dbReference type="FunFam" id="3.20.20.140:FF:000022">
    <property type="entry name" value="Guanine deaminase"/>
    <property type="match status" value="1"/>
</dbReference>
<dbReference type="eggNOG" id="KOG3968">
    <property type="taxonomic scope" value="Eukaryota"/>
</dbReference>
<dbReference type="PANTHER" id="PTHR11271:SF6">
    <property type="entry name" value="GUANINE DEAMINASE"/>
    <property type="match status" value="1"/>
</dbReference>
<dbReference type="Pfam" id="PF01979">
    <property type="entry name" value="Amidohydro_1"/>
    <property type="match status" value="1"/>
</dbReference>
<evidence type="ECO:0000313" key="13">
    <source>
        <dbReference type="EMBL" id="EGS21899.1"/>
    </source>
</evidence>
<dbReference type="SUPFAM" id="SSF51556">
    <property type="entry name" value="Metallo-dependent hydrolases"/>
    <property type="match status" value="1"/>
</dbReference>
<organism evidence="14">
    <name type="scientific">Chaetomium thermophilum (strain DSM 1495 / CBS 144.50 / IMI 039719)</name>
    <name type="common">Thermochaetoides thermophila</name>
    <dbReference type="NCBI Taxonomy" id="759272"/>
    <lineage>
        <taxon>Eukaryota</taxon>
        <taxon>Fungi</taxon>
        <taxon>Dikarya</taxon>
        <taxon>Ascomycota</taxon>
        <taxon>Pezizomycotina</taxon>
        <taxon>Sordariomycetes</taxon>
        <taxon>Sordariomycetidae</taxon>
        <taxon>Sordariales</taxon>
        <taxon>Chaetomiaceae</taxon>
        <taxon>Thermochaetoides</taxon>
    </lineage>
</organism>
<comment type="function">
    <text evidence="9">Catalyzes the hydrolytic deamination of guanine, producing xanthine and ammonia.</text>
</comment>
<comment type="pathway">
    <text evidence="2">Purine metabolism; guanine degradation; xanthine from guanine: step 1/1.</text>
</comment>
<dbReference type="InterPro" id="IPR011059">
    <property type="entry name" value="Metal-dep_hydrolase_composite"/>
</dbReference>
<keyword evidence="5" id="KW-0479">Metal-binding</keyword>
<name>G0S865_CHATD</name>
<dbReference type="STRING" id="759272.G0S865"/>
<evidence type="ECO:0000259" key="12">
    <source>
        <dbReference type="Pfam" id="PF01979"/>
    </source>
</evidence>
<dbReference type="InterPro" id="IPR032466">
    <property type="entry name" value="Metal_Hydrolase"/>
</dbReference>
<evidence type="ECO:0000256" key="6">
    <source>
        <dbReference type="ARBA" id="ARBA00022801"/>
    </source>
</evidence>
<evidence type="ECO:0000256" key="11">
    <source>
        <dbReference type="ARBA" id="ARBA00083147"/>
    </source>
</evidence>
<dbReference type="GO" id="GO:0005829">
    <property type="term" value="C:cytosol"/>
    <property type="evidence" value="ECO:0007669"/>
    <property type="project" value="TreeGrafter"/>
</dbReference>
<dbReference type="AlphaFoldDB" id="G0S865"/>
<keyword evidence="6" id="KW-0378">Hydrolase</keyword>
<dbReference type="OMA" id="IIASWGK"/>
<evidence type="ECO:0000256" key="4">
    <source>
        <dbReference type="ARBA" id="ARBA00012781"/>
    </source>
</evidence>
<dbReference type="GO" id="GO:0008892">
    <property type="term" value="F:guanine deaminase activity"/>
    <property type="evidence" value="ECO:0007669"/>
    <property type="project" value="UniProtKB-EC"/>
</dbReference>
<keyword evidence="7" id="KW-0862">Zinc</keyword>
<dbReference type="Gene3D" id="2.30.40.10">
    <property type="entry name" value="Urease, subunit C, domain 1"/>
    <property type="match status" value="1"/>
</dbReference>
<dbReference type="Proteomes" id="UP000008066">
    <property type="component" value="Unassembled WGS sequence"/>
</dbReference>
<evidence type="ECO:0000256" key="2">
    <source>
        <dbReference type="ARBA" id="ARBA00004984"/>
    </source>
</evidence>
<dbReference type="InterPro" id="IPR051607">
    <property type="entry name" value="Metallo-dep_hydrolases"/>
</dbReference>
<gene>
    <name evidence="13" type="ORF">CTHT_0037730</name>
</gene>
<dbReference type="OrthoDB" id="194468at2759"/>
<evidence type="ECO:0000256" key="3">
    <source>
        <dbReference type="ARBA" id="ARBA00006745"/>
    </source>
</evidence>
<evidence type="ECO:0000256" key="5">
    <source>
        <dbReference type="ARBA" id="ARBA00022723"/>
    </source>
</evidence>
<evidence type="ECO:0000256" key="7">
    <source>
        <dbReference type="ARBA" id="ARBA00022833"/>
    </source>
</evidence>
<accession>G0S865</accession>
<dbReference type="InterPro" id="IPR006680">
    <property type="entry name" value="Amidohydro-rel"/>
</dbReference>
<dbReference type="KEGG" id="cthr:CTHT_0037730"/>
<dbReference type="GeneID" id="18257811"/>
<evidence type="ECO:0000256" key="8">
    <source>
        <dbReference type="ARBA" id="ARBA00051148"/>
    </source>
</evidence>
<sequence length="478" mass="51825">MTASTAKRKLFLGTFVHSKALSELEYLHDSAIAVDETGKIVAVDKDCGDLAKARETLLPRLGWNEADVEFVQSKDGEFFFPGFIDTHIHASQYPNAGIFGSSTLLDWLNTYTFPLESSLADPVKARRVYARVIRKTLAHGTTCAAYYATINVETTNLLADLCLTAGQRALVGRVCMDSALSPDFYKDASPEAGEEATRKCIAYIKQVDPNMDLVRPIITPRFAPACSAELMKRLGKLAEEENLPIQTHISENKNEIALVKELFPPAVLARATGDESLAKQHESTYAGVYDAFGLLTSRTILAHGVHLTPSELKLIADRGATISHCPCSNSSLASGAAPIRRLLLDHGIPVGLGTDVSGGYSASILEAAREAVLVSRHVCFNAPRDGERDKLSVEEVLWLATRGGARVVGLEGKVGAFEEGMEWDAQLVSLGRVVGEEGDGGMEDEVEGERGNVDVFGWESWPDRIAKRHICATQPNPT</sequence>
<comment type="similarity">
    <text evidence="3">Belongs to the metallo-dependent hydrolases superfamily. ATZ/TRZ family.</text>
</comment>
<dbReference type="RefSeq" id="XP_006694195.1">
    <property type="nucleotide sequence ID" value="XM_006694132.1"/>
</dbReference>
<dbReference type="GO" id="GO:0008270">
    <property type="term" value="F:zinc ion binding"/>
    <property type="evidence" value="ECO:0007669"/>
    <property type="project" value="TreeGrafter"/>
</dbReference>
<dbReference type="GO" id="GO:0046098">
    <property type="term" value="P:guanine metabolic process"/>
    <property type="evidence" value="ECO:0007669"/>
    <property type="project" value="TreeGrafter"/>
</dbReference>
<reference evidence="13 14" key="1">
    <citation type="journal article" date="2011" name="Cell">
        <title>Insight into structure and assembly of the nuclear pore complex by utilizing the genome of a eukaryotic thermophile.</title>
        <authorList>
            <person name="Amlacher S."/>
            <person name="Sarges P."/>
            <person name="Flemming D."/>
            <person name="van Noort V."/>
            <person name="Kunze R."/>
            <person name="Devos D.P."/>
            <person name="Arumugam M."/>
            <person name="Bork P."/>
            <person name="Hurt E."/>
        </authorList>
    </citation>
    <scope>NUCLEOTIDE SEQUENCE [LARGE SCALE GENOMIC DNA]</scope>
    <source>
        <strain evidence="14">DSM 1495 / CBS 144.50 / IMI 039719</strain>
    </source>
</reference>
<evidence type="ECO:0000256" key="1">
    <source>
        <dbReference type="ARBA" id="ARBA00001947"/>
    </source>
</evidence>
<evidence type="ECO:0000256" key="9">
    <source>
        <dbReference type="ARBA" id="ARBA00056079"/>
    </source>
</evidence>
<feature type="domain" description="Amidohydrolase-related" evidence="12">
    <location>
        <begin position="80"/>
        <end position="430"/>
    </location>
</feature>
<dbReference type="Gene3D" id="3.20.20.140">
    <property type="entry name" value="Metal-dependent hydrolases"/>
    <property type="match status" value="1"/>
</dbReference>
<proteinExistence type="inferred from homology"/>
<protein>
    <recommendedName>
        <fullName evidence="10">Probable guanine deaminase</fullName>
        <ecNumber evidence="4">3.5.4.3</ecNumber>
    </recommendedName>
    <alternativeName>
        <fullName evidence="11">Guanine aminohydrolase</fullName>
    </alternativeName>
</protein>
<keyword evidence="14" id="KW-1185">Reference proteome</keyword>
<dbReference type="EMBL" id="GL988041">
    <property type="protein sequence ID" value="EGS21899.1"/>
    <property type="molecule type" value="Genomic_DNA"/>
</dbReference>
<evidence type="ECO:0000256" key="10">
    <source>
        <dbReference type="ARBA" id="ARBA00069860"/>
    </source>
</evidence>
<dbReference type="PANTHER" id="PTHR11271">
    <property type="entry name" value="GUANINE DEAMINASE"/>
    <property type="match status" value="1"/>
</dbReference>
<dbReference type="EC" id="3.5.4.3" evidence="4"/>